<protein>
    <submittedName>
        <fullName evidence="1">40s ribosomal protein s21</fullName>
    </submittedName>
</protein>
<dbReference type="AlphaFoldDB" id="A0A147B8Y1"/>
<dbReference type="EMBL" id="GEIB01000760">
    <property type="protein sequence ID" value="JAR87236.1"/>
    <property type="molecule type" value="Transcribed_RNA"/>
</dbReference>
<keyword evidence="1" id="KW-0687">Ribonucleoprotein</keyword>
<reference evidence="1" key="1">
    <citation type="submission" date="2016-03" db="EMBL/GenBank/DDBJ databases">
        <title>Gut transcriptome analysis on engorged females of Ornithodoros mimon (Acari: Argasidae) and phylogenetic inferences of soft ticks.</title>
        <authorList>
            <person name="Landulfo G.A."/>
            <person name="Giovanni D."/>
            <person name="Carvalho E."/>
            <person name="Junqueira-de-Azevedo I."/>
            <person name="Patane J."/>
            <person name="Mendoca R."/>
            <person name="Barros-Battesti D."/>
        </authorList>
    </citation>
    <scope>NUCLEOTIDE SEQUENCE</scope>
    <source>
        <strain evidence="1">Females</strain>
        <tissue evidence="1">Gut</tissue>
    </source>
</reference>
<sequence length="107" mass="11707">LTSHTASRLVDNSQVDLDGCMILGVDDTVARGALPRDVKIHVFSGFVLHVSEFQSATFNKPNKMANTQEKDTLGFICFFIPSVTETVQRSSLSDVSQQKLTCQTQSA</sequence>
<accession>A0A147B8Y1</accession>
<evidence type="ECO:0000313" key="1">
    <source>
        <dbReference type="EMBL" id="JAR87236.1"/>
    </source>
</evidence>
<dbReference type="GO" id="GO:0005840">
    <property type="term" value="C:ribosome"/>
    <property type="evidence" value="ECO:0007669"/>
    <property type="project" value="UniProtKB-KW"/>
</dbReference>
<organism evidence="1">
    <name type="scientific">Alectorobius mimon</name>
    <dbReference type="NCBI Taxonomy" id="360319"/>
    <lineage>
        <taxon>Eukaryota</taxon>
        <taxon>Metazoa</taxon>
        <taxon>Ecdysozoa</taxon>
        <taxon>Arthropoda</taxon>
        <taxon>Chelicerata</taxon>
        <taxon>Arachnida</taxon>
        <taxon>Acari</taxon>
        <taxon>Parasitiformes</taxon>
        <taxon>Ixodida</taxon>
        <taxon>Ixodoidea</taxon>
        <taxon>Argasidae</taxon>
        <taxon>Ornithodorinae</taxon>
        <taxon>Alectorobius</taxon>
    </lineage>
</organism>
<proteinExistence type="predicted"/>
<name>A0A147B8Y1_9ACAR</name>
<keyword evidence="1" id="KW-0689">Ribosomal protein</keyword>
<feature type="non-terminal residue" evidence="1">
    <location>
        <position position="1"/>
    </location>
</feature>